<comment type="caution">
    <text evidence="2">The sequence shown here is derived from an EMBL/GenBank/DDBJ whole genome shotgun (WGS) entry which is preliminary data.</text>
</comment>
<accession>A0AAN6LM85</accession>
<feature type="region of interest" description="Disordered" evidence="1">
    <location>
        <begin position="258"/>
        <end position="301"/>
    </location>
</feature>
<dbReference type="AlphaFoldDB" id="A0AAN6LM85"/>
<keyword evidence="3" id="KW-1185">Reference proteome</keyword>
<organism evidence="2 3">
    <name type="scientific">Pseudopithomyces chartarum</name>
    <dbReference type="NCBI Taxonomy" id="1892770"/>
    <lineage>
        <taxon>Eukaryota</taxon>
        <taxon>Fungi</taxon>
        <taxon>Dikarya</taxon>
        <taxon>Ascomycota</taxon>
        <taxon>Pezizomycotina</taxon>
        <taxon>Dothideomycetes</taxon>
        <taxon>Pleosporomycetidae</taxon>
        <taxon>Pleosporales</taxon>
        <taxon>Massarineae</taxon>
        <taxon>Didymosphaeriaceae</taxon>
        <taxon>Pseudopithomyces</taxon>
    </lineage>
</organism>
<sequence length="301" mass="33786">MTQFQQTTSRTTTTTTTRQDRIDAAVNSWVSRRFPVPEVKTGTVNLRTLTVQQRNGLLEGPMVTIARNNVTIAQVYKRALMATSEFGNKIIRENPLANEIGLVDNTAHLDTNALKKVLGWLSRECIGMEDFHPIPKGRNTVEACKILHVATVLGMRCYTAHISAYFHNYINDQTVLLGYHELDALLAAVDVSDSLIQHLAKDLAHRRYTKAIPDVDDFAEYLKTQPALASAMDAIDQQHANERNVRAKKKLAAQAAAARFEDRKNRAEERRKANEQRRQEHFMASLQQARGGRSGGYGMSL</sequence>
<reference evidence="2 3" key="1">
    <citation type="submission" date="2021-02" db="EMBL/GenBank/DDBJ databases">
        <title>Genome assembly of Pseudopithomyces chartarum.</title>
        <authorList>
            <person name="Jauregui R."/>
            <person name="Singh J."/>
            <person name="Voisey C."/>
        </authorList>
    </citation>
    <scope>NUCLEOTIDE SEQUENCE [LARGE SCALE GENOMIC DNA]</scope>
    <source>
        <strain evidence="2 3">AGR01</strain>
    </source>
</reference>
<gene>
    <name evidence="2" type="ORF">GRF29_216g861557</name>
</gene>
<feature type="compositionally biased region" description="Basic and acidic residues" evidence="1">
    <location>
        <begin position="259"/>
        <end position="281"/>
    </location>
</feature>
<dbReference type="Proteomes" id="UP001280581">
    <property type="component" value="Unassembled WGS sequence"/>
</dbReference>
<dbReference type="EMBL" id="WVTA01000018">
    <property type="protein sequence ID" value="KAK3197664.1"/>
    <property type="molecule type" value="Genomic_DNA"/>
</dbReference>
<protein>
    <submittedName>
        <fullName evidence="2">Uncharacterized protein</fullName>
    </submittedName>
</protein>
<evidence type="ECO:0000313" key="3">
    <source>
        <dbReference type="Proteomes" id="UP001280581"/>
    </source>
</evidence>
<evidence type="ECO:0000256" key="1">
    <source>
        <dbReference type="SAM" id="MobiDB-lite"/>
    </source>
</evidence>
<name>A0AAN6LM85_9PLEO</name>
<proteinExistence type="predicted"/>
<evidence type="ECO:0000313" key="2">
    <source>
        <dbReference type="EMBL" id="KAK3197664.1"/>
    </source>
</evidence>
<feature type="compositionally biased region" description="Gly residues" evidence="1">
    <location>
        <begin position="292"/>
        <end position="301"/>
    </location>
</feature>